<comment type="caution">
    <text evidence="2">The sequence shown here is derived from an EMBL/GenBank/DDBJ whole genome shotgun (WGS) entry which is preliminary data.</text>
</comment>
<dbReference type="EMBL" id="PGCI01000071">
    <property type="protein sequence ID" value="PLW43126.1"/>
    <property type="molecule type" value="Genomic_DNA"/>
</dbReference>
<keyword evidence="1" id="KW-0812">Transmembrane</keyword>
<dbReference type="AlphaFoldDB" id="A0A2N5UZR7"/>
<organism evidence="2 3">
    <name type="scientific">Puccinia coronata f. sp. avenae</name>
    <dbReference type="NCBI Taxonomy" id="200324"/>
    <lineage>
        <taxon>Eukaryota</taxon>
        <taxon>Fungi</taxon>
        <taxon>Dikarya</taxon>
        <taxon>Basidiomycota</taxon>
        <taxon>Pucciniomycotina</taxon>
        <taxon>Pucciniomycetes</taxon>
        <taxon>Pucciniales</taxon>
        <taxon>Pucciniaceae</taxon>
        <taxon>Puccinia</taxon>
    </lineage>
</organism>
<protein>
    <submittedName>
        <fullName evidence="2">Uncharacterized protein</fullName>
    </submittedName>
</protein>
<keyword evidence="1" id="KW-0472">Membrane</keyword>
<proteinExistence type="predicted"/>
<feature type="transmembrane region" description="Helical" evidence="1">
    <location>
        <begin position="321"/>
        <end position="343"/>
    </location>
</feature>
<accession>A0A2N5UZR7</accession>
<dbReference type="Proteomes" id="UP000235392">
    <property type="component" value="Unassembled WGS sequence"/>
</dbReference>
<feature type="transmembrane region" description="Helical" evidence="1">
    <location>
        <begin position="166"/>
        <end position="184"/>
    </location>
</feature>
<feature type="transmembrane region" description="Helical" evidence="1">
    <location>
        <begin position="109"/>
        <end position="135"/>
    </location>
</feature>
<feature type="transmembrane region" description="Helical" evidence="1">
    <location>
        <begin position="387"/>
        <end position="409"/>
    </location>
</feature>
<evidence type="ECO:0000256" key="1">
    <source>
        <dbReference type="SAM" id="Phobius"/>
    </source>
</evidence>
<feature type="transmembrane region" description="Helical" evidence="1">
    <location>
        <begin position="204"/>
        <end position="224"/>
    </location>
</feature>
<evidence type="ECO:0000313" key="2">
    <source>
        <dbReference type="EMBL" id="PLW43126.1"/>
    </source>
</evidence>
<name>A0A2N5UZR7_9BASI</name>
<gene>
    <name evidence="2" type="ORF">PCASD_08074</name>
</gene>
<feature type="transmembrane region" description="Helical" evidence="1">
    <location>
        <begin position="429"/>
        <end position="448"/>
    </location>
</feature>
<feature type="transmembrane region" description="Helical" evidence="1">
    <location>
        <begin position="245"/>
        <end position="264"/>
    </location>
</feature>
<evidence type="ECO:0000313" key="3">
    <source>
        <dbReference type="Proteomes" id="UP000235392"/>
    </source>
</evidence>
<sequence length="539" mass="60625">MSTGIFYLCSQTRDCSLSLSSNHVKYLIKGSVCLGFTDPGNQSSSIFPIVRRFISLGEQSSSNELEMRDDFDNKWSVILARVPKGKNPFDYVQRNMSLRAHDRLTGGTFSVLIILTVFTILNILALVFCFLWVLLNGREGRSRHLWLIRQIRMKDRKLVSSPNSSLFMIMFQSLSGAATLVYFYCACKNLKIAQELNVPLSSVWFNVTFLLSFIGLWISGWGYWSASLPRQPNDPRHFDRIVSSGLFAVCGGICCSLASALYIFTSLMMQVSLNSSRKSDFGLRTQLHKHALAWAKTPKSTNPQDLASLFNQWRDNQHSFAMWRMFTGTLQGVMALLLCVWYFSAGSALQRIQHLGTVGKPHTPGAIEVTADTSKFKKLKSFNISKIELLILYCHAMVVCTLGYSVSLFVCYHLPNRLQWMLSANGNDVVLKILPLTSISFLCSIQTWKAVVRKRRTANTHTELKIPIPLQGTSDSTESKTLNTFSATNHASPSTKGGQKPIVTLDYLGPSPQIPIHFPNDQQPHPFFDIKLEKFNLES</sequence>
<reference evidence="2 3" key="1">
    <citation type="submission" date="2017-11" db="EMBL/GenBank/DDBJ databases">
        <title>De novo assembly and phasing of dikaryotic genomes from two isolates of Puccinia coronata f. sp. avenae, the causal agent of oat crown rust.</title>
        <authorList>
            <person name="Miller M.E."/>
            <person name="Zhang Y."/>
            <person name="Omidvar V."/>
            <person name="Sperschneider J."/>
            <person name="Schwessinger B."/>
            <person name="Raley C."/>
            <person name="Palmer J.M."/>
            <person name="Garnica D."/>
            <person name="Upadhyaya N."/>
            <person name="Rathjen J."/>
            <person name="Taylor J.M."/>
            <person name="Park R.F."/>
            <person name="Dodds P.N."/>
            <person name="Hirsch C.D."/>
            <person name="Kianian S.F."/>
            <person name="Figueroa M."/>
        </authorList>
    </citation>
    <scope>NUCLEOTIDE SEQUENCE [LARGE SCALE GENOMIC DNA]</scope>
    <source>
        <strain evidence="2">12SD80</strain>
    </source>
</reference>
<keyword evidence="1" id="KW-1133">Transmembrane helix</keyword>